<dbReference type="VEuPathDB" id="FungiDB:JI435_421990"/>
<gene>
    <name evidence="1" type="ORF">JI435_421990</name>
</gene>
<protein>
    <submittedName>
        <fullName evidence="1">Uncharacterized protein</fullName>
    </submittedName>
</protein>
<sequence length="64" mass="7201">MATKSRALRHNEKQYSKSHRVAAAMARHAERMGIGNIDLGDLQRSGSSLCRLTIRFIKCSEREG</sequence>
<organism evidence="1 2">
    <name type="scientific">Phaeosphaeria nodorum (strain SN15 / ATCC MYA-4574 / FGSC 10173)</name>
    <name type="common">Glume blotch fungus</name>
    <name type="synonym">Parastagonospora nodorum</name>
    <dbReference type="NCBI Taxonomy" id="321614"/>
    <lineage>
        <taxon>Eukaryota</taxon>
        <taxon>Fungi</taxon>
        <taxon>Dikarya</taxon>
        <taxon>Ascomycota</taxon>
        <taxon>Pezizomycotina</taxon>
        <taxon>Dothideomycetes</taxon>
        <taxon>Pleosporomycetidae</taxon>
        <taxon>Pleosporales</taxon>
        <taxon>Pleosporineae</taxon>
        <taxon>Phaeosphaeriaceae</taxon>
        <taxon>Parastagonospora</taxon>
    </lineage>
</organism>
<name>A0A7U2FGX9_PHANO</name>
<dbReference type="EMBL" id="CP069040">
    <property type="protein sequence ID" value="QRD05067.1"/>
    <property type="molecule type" value="Genomic_DNA"/>
</dbReference>
<dbReference type="AlphaFoldDB" id="A0A7U2FGX9"/>
<proteinExistence type="predicted"/>
<evidence type="ECO:0000313" key="2">
    <source>
        <dbReference type="Proteomes" id="UP000663193"/>
    </source>
</evidence>
<evidence type="ECO:0000313" key="1">
    <source>
        <dbReference type="EMBL" id="QRD05067.1"/>
    </source>
</evidence>
<dbReference type="Proteomes" id="UP000663193">
    <property type="component" value="Chromosome 18"/>
</dbReference>
<reference evidence="2" key="1">
    <citation type="journal article" date="2021" name="BMC Genomics">
        <title>Chromosome-level genome assembly and manually-curated proteome of model necrotroph Parastagonospora nodorum Sn15 reveals a genome-wide trove of candidate effector homologs, and redundancy of virulence-related functions within an accessory chromosome.</title>
        <authorList>
            <person name="Bertazzoni S."/>
            <person name="Jones D.A.B."/>
            <person name="Phan H.T."/>
            <person name="Tan K.-C."/>
            <person name="Hane J.K."/>
        </authorList>
    </citation>
    <scope>NUCLEOTIDE SEQUENCE [LARGE SCALE GENOMIC DNA]</scope>
    <source>
        <strain evidence="2">SN15 / ATCC MYA-4574 / FGSC 10173)</strain>
    </source>
</reference>
<keyword evidence="2" id="KW-1185">Reference proteome</keyword>
<accession>A0A7U2FGX9</accession>